<dbReference type="InterPro" id="IPR000988">
    <property type="entry name" value="Ribosomal_eL24-rel_N"/>
</dbReference>
<dbReference type="Gene3D" id="6.10.250.1270">
    <property type="match status" value="1"/>
</dbReference>
<gene>
    <name evidence="6" type="ORF">P3X46_009601</name>
</gene>
<evidence type="ECO:0000313" key="7">
    <source>
        <dbReference type="Proteomes" id="UP001174677"/>
    </source>
</evidence>
<comment type="similarity">
    <text evidence="1">Belongs to the eukaryotic ribosomal protein eL24 family.</text>
</comment>
<name>A0ABQ9MNG2_HEVBR</name>
<sequence length="162" mass="18258">MVLKTALYRFSGAKIYPGKGIRFVCADSQVFLFANSKCNRYLHNRLKPSKLTLRGWPCIGSNIRRVLLKGLQRRGERRVTKKPYTRSIVGATLEVIHKRRTEKPEFRDAAREATLRIMKTKDEKKAKKAEMMAKVQMTQGKGHVPKSGASKGPKLGGGCGKR</sequence>
<dbReference type="Pfam" id="PF01246">
    <property type="entry name" value="Ribosomal_L24e"/>
    <property type="match status" value="1"/>
</dbReference>
<dbReference type="Gene3D" id="2.30.170.20">
    <property type="entry name" value="Ribosomal protein L24e"/>
    <property type="match status" value="1"/>
</dbReference>
<evidence type="ECO:0000256" key="2">
    <source>
        <dbReference type="ARBA" id="ARBA00022980"/>
    </source>
</evidence>
<organism evidence="6 7">
    <name type="scientific">Hevea brasiliensis</name>
    <name type="common">Para rubber tree</name>
    <name type="synonym">Siphonia brasiliensis</name>
    <dbReference type="NCBI Taxonomy" id="3981"/>
    <lineage>
        <taxon>Eukaryota</taxon>
        <taxon>Viridiplantae</taxon>
        <taxon>Streptophyta</taxon>
        <taxon>Embryophyta</taxon>
        <taxon>Tracheophyta</taxon>
        <taxon>Spermatophyta</taxon>
        <taxon>Magnoliopsida</taxon>
        <taxon>eudicotyledons</taxon>
        <taxon>Gunneridae</taxon>
        <taxon>Pentapetalae</taxon>
        <taxon>rosids</taxon>
        <taxon>fabids</taxon>
        <taxon>Malpighiales</taxon>
        <taxon>Euphorbiaceae</taxon>
        <taxon>Crotonoideae</taxon>
        <taxon>Micrandreae</taxon>
        <taxon>Hevea</taxon>
    </lineage>
</organism>
<dbReference type="InterPro" id="IPR056366">
    <property type="entry name" value="Ribosomal_eL24"/>
</dbReference>
<keyword evidence="7" id="KW-1185">Reference proteome</keyword>
<dbReference type="EMBL" id="JARPOI010000005">
    <property type="protein sequence ID" value="KAJ9181473.1"/>
    <property type="molecule type" value="Genomic_DNA"/>
</dbReference>
<comment type="caution">
    <text evidence="6">The sequence shown here is derived from an EMBL/GenBank/DDBJ whole genome shotgun (WGS) entry which is preliminary data.</text>
</comment>
<evidence type="ECO:0000313" key="6">
    <source>
        <dbReference type="EMBL" id="KAJ9181473.1"/>
    </source>
</evidence>
<dbReference type="SUPFAM" id="SSF57716">
    <property type="entry name" value="Glucocorticoid receptor-like (DNA-binding domain)"/>
    <property type="match status" value="1"/>
</dbReference>
<evidence type="ECO:0000259" key="5">
    <source>
        <dbReference type="Pfam" id="PF01246"/>
    </source>
</evidence>
<feature type="region of interest" description="Disordered" evidence="4">
    <location>
        <begin position="136"/>
        <end position="162"/>
    </location>
</feature>
<keyword evidence="3" id="KW-0687">Ribonucleoprotein</keyword>
<reference evidence="6" key="1">
    <citation type="journal article" date="2023" name="Plant Biotechnol. J.">
        <title>Chromosome-level wild Hevea brasiliensis genome provides new tools for genomic-assisted breeding and valuable loci to elevate rubber yield.</title>
        <authorList>
            <person name="Cheng H."/>
            <person name="Song X."/>
            <person name="Hu Y."/>
            <person name="Wu T."/>
            <person name="Yang Q."/>
            <person name="An Z."/>
            <person name="Feng S."/>
            <person name="Deng Z."/>
            <person name="Wu W."/>
            <person name="Zeng X."/>
            <person name="Tu M."/>
            <person name="Wang X."/>
            <person name="Huang H."/>
        </authorList>
    </citation>
    <scope>NUCLEOTIDE SEQUENCE</scope>
    <source>
        <strain evidence="6">MT/VB/25A 57/8</strain>
    </source>
</reference>
<proteinExistence type="inferred from homology"/>
<feature type="domain" description="Large ribosomal subunit protein eL24-related N-terminal" evidence="5">
    <location>
        <begin position="4"/>
        <end position="52"/>
    </location>
</feature>
<accession>A0ABQ9MNG2</accession>
<keyword evidence="2" id="KW-0689">Ribosomal protein</keyword>
<dbReference type="Proteomes" id="UP001174677">
    <property type="component" value="Chromosome 5"/>
</dbReference>
<evidence type="ECO:0000256" key="4">
    <source>
        <dbReference type="SAM" id="MobiDB-lite"/>
    </source>
</evidence>
<protein>
    <recommendedName>
        <fullName evidence="5">Large ribosomal subunit protein eL24-related N-terminal domain-containing protein</fullName>
    </recommendedName>
</protein>
<dbReference type="PANTHER" id="PTHR10792:SF1">
    <property type="entry name" value="RIBOSOMAL PROTEIN L24"/>
    <property type="match status" value="1"/>
</dbReference>
<evidence type="ECO:0000256" key="3">
    <source>
        <dbReference type="ARBA" id="ARBA00023274"/>
    </source>
</evidence>
<dbReference type="InterPro" id="IPR038630">
    <property type="entry name" value="L24e/L24_sf"/>
</dbReference>
<evidence type="ECO:0000256" key="1">
    <source>
        <dbReference type="ARBA" id="ARBA00005647"/>
    </source>
</evidence>
<dbReference type="PANTHER" id="PTHR10792">
    <property type="entry name" value="60S RIBOSOMAL PROTEIN L24"/>
    <property type="match status" value="1"/>
</dbReference>